<keyword evidence="3" id="KW-1185">Reference proteome</keyword>
<dbReference type="PANTHER" id="PTHR43752:SF2">
    <property type="entry name" value="BNR_ASP-BOX REPEAT FAMILY PROTEIN"/>
    <property type="match status" value="1"/>
</dbReference>
<dbReference type="Proteomes" id="UP001238163">
    <property type="component" value="Unassembled WGS sequence"/>
</dbReference>
<sequence length="420" mass="47405">MDVISRELQRSAPDYVVYVPKSVDGSTFDTGNEHFLVFPGPDGSLLSVWTQSSYEGAGDHRIMFTRSDDGGQSWSTPVHVVGPRRPGDGRMASWGFPLLSRSGRIYVLYNQYQGIDDVIHQHTGTMDGVYSDDCGQTWSKPETVPMPRSAFDHPNPAVPSNWIIWQIPMRDLTGKYFYGVSRWVSKAVRTPPLTSSWTQWETVIEFCRFENIDDDPAVSAIQTTWSPASQALRVPHYQQPLLSVAQEPSIVRLPDQRLFLVMRTMAGCIWYSVSADDGVTWSNPSPLLRQDHGLPILEPLCCCPIYQLHDGRYVLLHHNNNGRVNGCSPEDTHCNRRPAFIALGEYRPDAQQPIWFSDSKVLMDNDGERLGPLKRIDIGVYPSLTTRNGEDVLWHPERKFFLLGKKITAEFLADLSVPKA</sequence>
<dbReference type="Gene3D" id="2.120.10.10">
    <property type="match status" value="2"/>
</dbReference>
<dbReference type="RefSeq" id="WP_307259216.1">
    <property type="nucleotide sequence ID" value="NZ_JAUSVL010000001.1"/>
</dbReference>
<dbReference type="SUPFAM" id="SSF50939">
    <property type="entry name" value="Sialidases"/>
    <property type="match status" value="1"/>
</dbReference>
<dbReference type="Pfam" id="PF13088">
    <property type="entry name" value="BNR_2"/>
    <property type="match status" value="1"/>
</dbReference>
<dbReference type="AlphaFoldDB" id="A0AAE4AM33"/>
<dbReference type="PANTHER" id="PTHR43752">
    <property type="entry name" value="BNR/ASP-BOX REPEAT FAMILY PROTEIN"/>
    <property type="match status" value="1"/>
</dbReference>
<organism evidence="2 3">
    <name type="scientific">Oligosphaera ethanolica</name>
    <dbReference type="NCBI Taxonomy" id="760260"/>
    <lineage>
        <taxon>Bacteria</taxon>
        <taxon>Pseudomonadati</taxon>
        <taxon>Lentisphaerota</taxon>
        <taxon>Oligosphaeria</taxon>
        <taxon>Oligosphaerales</taxon>
        <taxon>Oligosphaeraceae</taxon>
        <taxon>Oligosphaera</taxon>
    </lineage>
</organism>
<proteinExistence type="predicted"/>
<dbReference type="InterPro" id="IPR036278">
    <property type="entry name" value="Sialidase_sf"/>
</dbReference>
<reference evidence="2" key="1">
    <citation type="submission" date="2023-07" db="EMBL/GenBank/DDBJ databases">
        <title>Genomic Encyclopedia of Type Strains, Phase IV (KMG-IV): sequencing the most valuable type-strain genomes for metagenomic binning, comparative biology and taxonomic classification.</title>
        <authorList>
            <person name="Goeker M."/>
        </authorList>
    </citation>
    <scope>NUCLEOTIDE SEQUENCE</scope>
    <source>
        <strain evidence="2">DSM 24202</strain>
    </source>
</reference>
<dbReference type="InterPro" id="IPR011040">
    <property type="entry name" value="Sialidase"/>
</dbReference>
<gene>
    <name evidence="2" type="ORF">J3R75_000163</name>
</gene>
<dbReference type="EMBL" id="JAUSVL010000001">
    <property type="protein sequence ID" value="MDQ0288056.1"/>
    <property type="molecule type" value="Genomic_DNA"/>
</dbReference>
<protein>
    <recommendedName>
        <fullName evidence="1">Sialidase domain-containing protein</fullName>
    </recommendedName>
</protein>
<evidence type="ECO:0000313" key="3">
    <source>
        <dbReference type="Proteomes" id="UP001238163"/>
    </source>
</evidence>
<comment type="caution">
    <text evidence="2">The sequence shown here is derived from an EMBL/GenBank/DDBJ whole genome shotgun (WGS) entry which is preliminary data.</text>
</comment>
<evidence type="ECO:0000259" key="1">
    <source>
        <dbReference type="Pfam" id="PF13088"/>
    </source>
</evidence>
<dbReference type="CDD" id="cd15482">
    <property type="entry name" value="Sialidase_non-viral"/>
    <property type="match status" value="1"/>
</dbReference>
<evidence type="ECO:0000313" key="2">
    <source>
        <dbReference type="EMBL" id="MDQ0288056.1"/>
    </source>
</evidence>
<feature type="domain" description="Sialidase" evidence="1">
    <location>
        <begin position="43"/>
        <end position="322"/>
    </location>
</feature>
<accession>A0AAE4AM33</accession>
<name>A0AAE4AM33_9BACT</name>